<comment type="caution">
    <text evidence="3">The sequence shown here is derived from an EMBL/GenBank/DDBJ whole genome shotgun (WGS) entry which is preliminary data.</text>
</comment>
<dbReference type="EMBL" id="JAKELL010000017">
    <property type="protein sequence ID" value="KAH8993777.1"/>
    <property type="molecule type" value="Genomic_DNA"/>
</dbReference>
<reference evidence="3" key="1">
    <citation type="submission" date="2022-01" db="EMBL/GenBank/DDBJ databases">
        <title>Comparative genomics reveals a dynamic genome evolution in the ectomycorrhizal milk-cap (Lactarius) mushrooms.</title>
        <authorList>
            <consortium name="DOE Joint Genome Institute"/>
            <person name="Lebreton A."/>
            <person name="Tang N."/>
            <person name="Kuo A."/>
            <person name="LaButti K."/>
            <person name="Drula E."/>
            <person name="Barry K."/>
            <person name="Clum A."/>
            <person name="Lipzen A."/>
            <person name="Mousain D."/>
            <person name="Ng V."/>
            <person name="Wang R."/>
            <person name="Wang X."/>
            <person name="Dai Y."/>
            <person name="Henrissat B."/>
            <person name="Grigoriev I.V."/>
            <person name="Guerin-Laguette A."/>
            <person name="Yu F."/>
            <person name="Martin F.M."/>
        </authorList>
    </citation>
    <scope>NUCLEOTIDE SEQUENCE</scope>
    <source>
        <strain evidence="3">QP</strain>
    </source>
</reference>
<accession>A0AAD4LK89</accession>
<keyword evidence="1" id="KW-1133">Transmembrane helix</keyword>
<feature type="domain" description="DUF8040" evidence="2">
    <location>
        <begin position="42"/>
        <end position="116"/>
    </location>
</feature>
<keyword evidence="1" id="KW-0472">Membrane</keyword>
<protein>
    <recommendedName>
        <fullName evidence="2">DUF8040 domain-containing protein</fullName>
    </recommendedName>
</protein>
<dbReference type="Pfam" id="PF26138">
    <property type="entry name" value="DUF8040"/>
    <property type="match status" value="1"/>
</dbReference>
<dbReference type="Proteomes" id="UP001201163">
    <property type="component" value="Unassembled WGS sequence"/>
</dbReference>
<dbReference type="AlphaFoldDB" id="A0AAD4LK89"/>
<keyword evidence="4" id="KW-1185">Reference proteome</keyword>
<keyword evidence="1" id="KW-0812">Transmembrane</keyword>
<organism evidence="3 4">
    <name type="scientific">Lactarius akahatsu</name>
    <dbReference type="NCBI Taxonomy" id="416441"/>
    <lineage>
        <taxon>Eukaryota</taxon>
        <taxon>Fungi</taxon>
        <taxon>Dikarya</taxon>
        <taxon>Basidiomycota</taxon>
        <taxon>Agaricomycotina</taxon>
        <taxon>Agaricomycetes</taxon>
        <taxon>Russulales</taxon>
        <taxon>Russulaceae</taxon>
        <taxon>Lactarius</taxon>
    </lineage>
</organism>
<feature type="transmembrane region" description="Helical" evidence="1">
    <location>
        <begin position="16"/>
        <end position="33"/>
    </location>
</feature>
<evidence type="ECO:0000256" key="1">
    <source>
        <dbReference type="SAM" id="Phobius"/>
    </source>
</evidence>
<name>A0AAD4LK89_9AGAM</name>
<evidence type="ECO:0000313" key="3">
    <source>
        <dbReference type="EMBL" id="KAH8993777.1"/>
    </source>
</evidence>
<sequence length="116" mass="13275">MSDSVADSDSKFEEEVLVFAALVFGVSVYWYSARFDKQPVHTSVLSGQQWLDERLAGHDARFHNELGMNKFVFRRLLLVLEADARLHGTRHVHAAEQLAIFLHYTCRGLSNRALQE</sequence>
<proteinExistence type="predicted"/>
<gene>
    <name evidence="3" type="ORF">EDB92DRAFT_1796193</name>
</gene>
<dbReference type="InterPro" id="IPR058353">
    <property type="entry name" value="DUF8040"/>
</dbReference>
<evidence type="ECO:0000259" key="2">
    <source>
        <dbReference type="Pfam" id="PF26138"/>
    </source>
</evidence>
<evidence type="ECO:0000313" key="4">
    <source>
        <dbReference type="Proteomes" id="UP001201163"/>
    </source>
</evidence>